<dbReference type="EMBL" id="CP104694">
    <property type="protein sequence ID" value="UXI66979.1"/>
    <property type="molecule type" value="Genomic_DNA"/>
</dbReference>
<accession>A0ABY6BAA0</accession>
<dbReference type="PANTHER" id="PTHR30634">
    <property type="entry name" value="OUTER MEMBRANE LOLAB LIPOPROTEIN INSERTION APPARATUS"/>
    <property type="match status" value="1"/>
</dbReference>
<evidence type="ECO:0000313" key="2">
    <source>
        <dbReference type="EMBL" id="UXI66979.1"/>
    </source>
</evidence>
<proteinExistence type="predicted"/>
<dbReference type="SMART" id="SM00327">
    <property type="entry name" value="VWA"/>
    <property type="match status" value="1"/>
</dbReference>
<gene>
    <name evidence="2" type="ORF">N4264_19825</name>
</gene>
<dbReference type="InterPro" id="IPR050458">
    <property type="entry name" value="LolB"/>
</dbReference>
<protein>
    <submittedName>
        <fullName evidence="2">VWA domain-containing protein</fullName>
    </submittedName>
</protein>
<name>A0ABY6BAA0_9GAMM</name>
<dbReference type="SUPFAM" id="SSF53300">
    <property type="entry name" value="vWA-like"/>
    <property type="match status" value="1"/>
</dbReference>
<dbReference type="RefSeq" id="WP_261693955.1">
    <property type="nucleotide sequence ID" value="NZ_CP104694.1"/>
</dbReference>
<organism evidence="2 3">
    <name type="scientific">Tahibacter amnicola</name>
    <dbReference type="NCBI Taxonomy" id="2976241"/>
    <lineage>
        <taxon>Bacteria</taxon>
        <taxon>Pseudomonadati</taxon>
        <taxon>Pseudomonadota</taxon>
        <taxon>Gammaproteobacteria</taxon>
        <taxon>Lysobacterales</taxon>
        <taxon>Rhodanobacteraceae</taxon>
        <taxon>Tahibacter</taxon>
    </lineage>
</organism>
<keyword evidence="3" id="KW-1185">Reference proteome</keyword>
<dbReference type="InterPro" id="IPR008912">
    <property type="entry name" value="Uncharacterised_CoxE"/>
</dbReference>
<evidence type="ECO:0000313" key="3">
    <source>
        <dbReference type="Proteomes" id="UP001064632"/>
    </source>
</evidence>
<dbReference type="InterPro" id="IPR002035">
    <property type="entry name" value="VWF_A"/>
</dbReference>
<dbReference type="PANTHER" id="PTHR30634:SF16">
    <property type="entry name" value="OUTER-MEMBRANE LIPOPROTEIN LOLB"/>
    <property type="match status" value="1"/>
</dbReference>
<dbReference type="Pfam" id="PF05762">
    <property type="entry name" value="VWA_CoxE"/>
    <property type="match status" value="1"/>
</dbReference>
<sequence length="369" mass="41522">MTTHARWRLVLGKFAERQLGGLDANARRQDEALEFLYGREYEGRGLRKQAAPGTLDPSALVAVTWLQRLRELFPGSTAETIEKHALDRYGLTELVTDAKTLQRLEPNQALLRTLLGLRRHLDGEVLAVARQIIRQVTEEIRRRLEPEVRRVLSGRLNRQRHSPLAATQNFDVRGTIRHNLKHFDRERGQLVVDRLRFFERHQRHLPWDIILCVDQSGSMADSVIHSAVMAGILCKLPALRVRIVLFDTSIVDLTDQVDDPVEVLLGVQLGGGTDIAQAVRYCAQRIDNPHRSIFVLISDFCEGGPPGNLVQAITALAESRVRMLGLASLDDTSEPVYDRQMAERLAACGMTIAALTPQRFAQWLVSVIS</sequence>
<evidence type="ECO:0000259" key="1">
    <source>
        <dbReference type="SMART" id="SM00327"/>
    </source>
</evidence>
<reference evidence="2" key="1">
    <citation type="submission" date="2022-09" db="EMBL/GenBank/DDBJ databases">
        <title>Tahibacter sp. nov., isolated from a fresh water.</title>
        <authorList>
            <person name="Baek J.H."/>
            <person name="Lee J.K."/>
            <person name="Kim J.M."/>
            <person name="Jeon C.O."/>
        </authorList>
    </citation>
    <scope>NUCLEOTIDE SEQUENCE</scope>
    <source>
        <strain evidence="2">W38</strain>
    </source>
</reference>
<dbReference type="Gene3D" id="3.40.50.410">
    <property type="entry name" value="von Willebrand factor, type A domain"/>
    <property type="match status" value="1"/>
</dbReference>
<dbReference type="InterPro" id="IPR036465">
    <property type="entry name" value="vWFA_dom_sf"/>
</dbReference>
<dbReference type="Proteomes" id="UP001064632">
    <property type="component" value="Chromosome"/>
</dbReference>
<feature type="domain" description="VWFA" evidence="1">
    <location>
        <begin position="206"/>
        <end position="360"/>
    </location>
</feature>